<evidence type="ECO:0000259" key="12">
    <source>
        <dbReference type="Pfam" id="PF17405"/>
    </source>
</evidence>
<dbReference type="RefSeq" id="XP_009019609.1">
    <property type="nucleotide sequence ID" value="XM_009021361.1"/>
</dbReference>
<evidence type="ECO:0000256" key="6">
    <source>
        <dbReference type="ARBA" id="ARBA00035000"/>
    </source>
</evidence>
<dbReference type="Pfam" id="PF17404">
    <property type="entry name" value="Nrap_D3"/>
    <property type="match status" value="1"/>
</dbReference>
<evidence type="ECO:0000259" key="9">
    <source>
        <dbReference type="Pfam" id="PF03813"/>
    </source>
</evidence>
<feature type="domain" description="Nrap protein" evidence="10">
    <location>
        <begin position="186"/>
        <end position="323"/>
    </location>
</feature>
<accession>T1EE31</accession>
<feature type="transmembrane region" description="Helical" evidence="8">
    <location>
        <begin position="234"/>
        <end position="253"/>
    </location>
</feature>
<feature type="domain" description="Nrap protein" evidence="9">
    <location>
        <begin position="41"/>
        <end position="181"/>
    </location>
</feature>
<dbReference type="GO" id="GO:0003723">
    <property type="term" value="F:RNA binding"/>
    <property type="evidence" value="ECO:0007669"/>
    <property type="project" value="UniProtKB-KW"/>
</dbReference>
<dbReference type="EMBL" id="KB096742">
    <property type="protein sequence ID" value="ESO02201.1"/>
    <property type="molecule type" value="Genomic_DNA"/>
</dbReference>
<keyword evidence="8" id="KW-0812">Transmembrane</keyword>
<reference evidence="17" key="1">
    <citation type="submission" date="2012-12" db="EMBL/GenBank/DDBJ databases">
        <authorList>
            <person name="Hellsten U."/>
            <person name="Grimwood J."/>
            <person name="Chapman J.A."/>
            <person name="Shapiro H."/>
            <person name="Aerts A."/>
            <person name="Otillar R.P."/>
            <person name="Terry A.Y."/>
            <person name="Boore J.L."/>
            <person name="Simakov O."/>
            <person name="Marletaz F."/>
            <person name="Cho S.-J."/>
            <person name="Edsinger-Gonzales E."/>
            <person name="Havlak P."/>
            <person name="Kuo D.-H."/>
            <person name="Larsson T."/>
            <person name="Lv J."/>
            <person name="Arendt D."/>
            <person name="Savage R."/>
            <person name="Osoegawa K."/>
            <person name="de Jong P."/>
            <person name="Lindberg D.R."/>
            <person name="Seaver E.C."/>
            <person name="Weisblat D.A."/>
            <person name="Putnam N.H."/>
            <person name="Grigoriev I.V."/>
            <person name="Rokhsar D.S."/>
        </authorList>
    </citation>
    <scope>NUCLEOTIDE SEQUENCE</scope>
</reference>
<evidence type="ECO:0000313" key="17">
    <source>
        <dbReference type="Proteomes" id="UP000015101"/>
    </source>
</evidence>
<evidence type="ECO:0000259" key="10">
    <source>
        <dbReference type="Pfam" id="PF17403"/>
    </source>
</evidence>
<dbReference type="HOGENOM" id="CLU_003502_0_1_1"/>
<dbReference type="eggNOG" id="KOG2054">
    <property type="taxonomic scope" value="Eukaryota"/>
</dbReference>
<dbReference type="InterPro" id="IPR035368">
    <property type="entry name" value="Nrap_D3"/>
</dbReference>
<dbReference type="InParanoid" id="T1EE31"/>
<keyword evidence="4 7" id="KW-0694">RNA-binding</keyword>
<proteinExistence type="inferred from homology"/>
<dbReference type="Pfam" id="PF17405">
    <property type="entry name" value="Nrap_D4"/>
    <property type="match status" value="1"/>
</dbReference>
<keyword evidence="8" id="KW-0472">Membrane</keyword>
<dbReference type="CTD" id="20194833"/>
<dbReference type="Gene3D" id="1.10.1410.10">
    <property type="match status" value="1"/>
</dbReference>
<dbReference type="GO" id="GO:0032040">
    <property type="term" value="C:small-subunit processome"/>
    <property type="evidence" value="ECO:0000318"/>
    <property type="project" value="GO_Central"/>
</dbReference>
<evidence type="ECO:0000259" key="13">
    <source>
        <dbReference type="Pfam" id="PF17406"/>
    </source>
</evidence>
<keyword evidence="17" id="KW-1185">Reference proteome</keyword>
<feature type="domain" description="Nrap protein" evidence="13">
    <location>
        <begin position="719"/>
        <end position="874"/>
    </location>
</feature>
<dbReference type="GeneID" id="20194833"/>
<dbReference type="GO" id="GO:0032545">
    <property type="term" value="C:CURI complex"/>
    <property type="evidence" value="ECO:0000318"/>
    <property type="project" value="GO_Central"/>
</dbReference>
<dbReference type="Pfam" id="PF17406">
    <property type="entry name" value="Nrap_D5"/>
    <property type="match status" value="1"/>
</dbReference>
<evidence type="ECO:0000313" key="15">
    <source>
        <dbReference type="EMBL" id="ESO02201.1"/>
    </source>
</evidence>
<dbReference type="EnsemblMetazoa" id="HelroT106517">
    <property type="protein sequence ID" value="HelroP106517"/>
    <property type="gene ID" value="HelroG106517"/>
</dbReference>
<evidence type="ECO:0000256" key="4">
    <source>
        <dbReference type="ARBA" id="ARBA00022884"/>
    </source>
</evidence>
<evidence type="ECO:0000256" key="8">
    <source>
        <dbReference type="SAM" id="Phobius"/>
    </source>
</evidence>
<dbReference type="STRING" id="6412.T1EE31"/>
<dbReference type="PANTHER" id="PTHR17972">
    <property type="entry name" value="NUCLEOLAR RNA-ASSOCIATED PROTEIN"/>
    <property type="match status" value="1"/>
</dbReference>
<keyword evidence="5 7" id="KW-0539">Nucleus</keyword>
<feature type="domain" description="Nrap protein" evidence="14">
    <location>
        <begin position="877"/>
        <end position="1011"/>
    </location>
</feature>
<name>T1EE31_HELRO</name>
<evidence type="ECO:0000259" key="14">
    <source>
        <dbReference type="Pfam" id="PF17407"/>
    </source>
</evidence>
<organism evidence="16 17">
    <name type="scientific">Helobdella robusta</name>
    <name type="common">Californian leech</name>
    <dbReference type="NCBI Taxonomy" id="6412"/>
    <lineage>
        <taxon>Eukaryota</taxon>
        <taxon>Metazoa</taxon>
        <taxon>Spiralia</taxon>
        <taxon>Lophotrochozoa</taxon>
        <taxon>Annelida</taxon>
        <taxon>Clitellata</taxon>
        <taxon>Hirudinea</taxon>
        <taxon>Rhynchobdellida</taxon>
        <taxon>Glossiphoniidae</taxon>
        <taxon>Helobdella</taxon>
    </lineage>
</organism>
<dbReference type="PANTHER" id="PTHR17972:SF0">
    <property type="entry name" value="NUCLEOLAR PROTEIN 6"/>
    <property type="match status" value="1"/>
</dbReference>
<dbReference type="InterPro" id="IPR035369">
    <property type="entry name" value="Nrap_D4"/>
</dbReference>
<dbReference type="Gene3D" id="3.30.70.3030">
    <property type="match status" value="1"/>
</dbReference>
<dbReference type="InterPro" id="IPR035367">
    <property type="entry name" value="Nrap_D2"/>
</dbReference>
<dbReference type="Pfam" id="PF03813">
    <property type="entry name" value="Nrap"/>
    <property type="match status" value="1"/>
</dbReference>
<reference evidence="16" key="3">
    <citation type="submission" date="2015-06" db="UniProtKB">
        <authorList>
            <consortium name="EnsemblMetazoa"/>
        </authorList>
    </citation>
    <scope>IDENTIFICATION</scope>
</reference>
<dbReference type="GO" id="GO:0034456">
    <property type="term" value="C:UTP-C complex"/>
    <property type="evidence" value="ECO:0000318"/>
    <property type="project" value="GO_Central"/>
</dbReference>
<evidence type="ECO:0000259" key="11">
    <source>
        <dbReference type="Pfam" id="PF17404"/>
    </source>
</evidence>
<dbReference type="Proteomes" id="UP000015101">
    <property type="component" value="Unassembled WGS sequence"/>
</dbReference>
<dbReference type="GO" id="GO:0006409">
    <property type="term" value="P:tRNA export from nucleus"/>
    <property type="evidence" value="ECO:0000318"/>
    <property type="project" value="GO_Central"/>
</dbReference>
<evidence type="ECO:0000256" key="2">
    <source>
        <dbReference type="ARBA" id="ARBA00006674"/>
    </source>
</evidence>
<comment type="function">
    <text evidence="6">Part of the small subunit (SSU) processome, first precursor of the small eukaryotic ribosomal subunit. During the assembly of the SSU processome in the nucleolus, many ribosome biogenesis factors, an RNA chaperone and ribosomal proteins associate with the nascent pre-rRNA and work in concert to generate RNA folding, modifications, rearrangements and cleavage as well as targeted degradation of pre-ribosomal RNA by the RNA exosome.</text>
</comment>
<dbReference type="EMBL" id="AMQM01000821">
    <property type="status" value="NOT_ANNOTATED_CDS"/>
    <property type="molecule type" value="Genomic_DNA"/>
</dbReference>
<comment type="subcellular location">
    <subcellularLocation>
        <location evidence="1 7">Nucleus</location>
        <location evidence="1 7">Nucleolus</location>
    </subcellularLocation>
</comment>
<dbReference type="KEGG" id="hro:HELRODRAFT_106517"/>
<dbReference type="InterPro" id="IPR035370">
    <property type="entry name" value="Nrap_D5"/>
</dbReference>
<dbReference type="InterPro" id="IPR035371">
    <property type="entry name" value="Nrap_D6"/>
</dbReference>
<keyword evidence="8" id="KW-1133">Transmembrane helix</keyword>
<feature type="domain" description="Nrap protein" evidence="12">
    <location>
        <begin position="506"/>
        <end position="717"/>
    </location>
</feature>
<reference evidence="15 17" key="2">
    <citation type="journal article" date="2013" name="Nature">
        <title>Insights into bilaterian evolution from three spiralian genomes.</title>
        <authorList>
            <person name="Simakov O."/>
            <person name="Marletaz F."/>
            <person name="Cho S.J."/>
            <person name="Edsinger-Gonzales E."/>
            <person name="Havlak P."/>
            <person name="Hellsten U."/>
            <person name="Kuo D.H."/>
            <person name="Larsson T."/>
            <person name="Lv J."/>
            <person name="Arendt D."/>
            <person name="Savage R."/>
            <person name="Osoegawa K."/>
            <person name="de Jong P."/>
            <person name="Grimwood J."/>
            <person name="Chapman J.A."/>
            <person name="Shapiro H."/>
            <person name="Aerts A."/>
            <person name="Otillar R.P."/>
            <person name="Terry A.Y."/>
            <person name="Boore J.L."/>
            <person name="Grigoriev I.V."/>
            <person name="Lindberg D.R."/>
            <person name="Seaver E.C."/>
            <person name="Weisblat D.A."/>
            <person name="Putnam N.H."/>
            <person name="Rokhsar D.S."/>
        </authorList>
    </citation>
    <scope>NUCLEOTIDE SEQUENCE</scope>
</reference>
<dbReference type="InterPro" id="IPR035082">
    <property type="entry name" value="Nrap_D1"/>
</dbReference>
<dbReference type="OMA" id="NPHGGKE"/>
<gene>
    <name evidence="16" type="primary">20194833</name>
    <name evidence="15" type="ORF">HELRODRAFT_106517</name>
</gene>
<sequence length="1021" mass="118062">MKCPLELKEEILELNYQPPNHINLIGSYAYNTDFSKEQNDVDIIIEIPKECTHPKDYLNERILRRRALYLQHVAAIISKLSWVHKVTYLYRDGFDKLPILCLYSKPESVLASTRFLINTTIDSRAFKLHRYNIKKNNIRRRWYFKGTSKPIEEPLSMHYNTWVLNQLTCASNFEYLNKKLKDECSLQAGIKLLKMWMDRKALNKGYASGLFITAYVLFLLANEKLRANMSPYEIFRITLSNLGLFVIFSDILLTKFADDQFKPTMEDFHSCFDVVFVDVTGHVNLCADMNICMYDMLRYEASETSKFLSSNCVEKFELIFLDKTSYSSKFDHILSIETKESIKTLSVKSKKLQSHLIDYCGNYTLASFQLIIKVLKKALDNRIKFIACLPFDDVEVSSWSIFQQFVLYVLKSILLKLGLLLEPLNANIPEERGPPANSPQVHEFQKFWGEKAEQYRYAGGDIVEVVRWPKDNMSSARTIVPRIVKFILNRHFAFAKEAIQMTGSQLDHVLKPVEGKASSDSSIYGTGEEQHDDVIKSFDALSKALRSLEDLPLTFNTIQGLSPIFRYTEVFPPVQSTSQSDAVALQHRLIPGNNKNCPQFFPKFQVLCMMERSGKWSDDREVIRRLKGAFYIKLAELLKTKFNYSYLVYMDKLQLYKSPARYVFELKIGFSKELSLSRRVALPGGLVRMEDTPEYLETYRNLVITPTFTSYLHGIQQHFNSFSTTVRLCKRWVSCHLLGDHVNSDVIELCVAYLYTSLRGPYMPPGSPMVGFMQFLQLISTHDWKLQPLIVNFNEEFTAPDYTEIESFFHKNRSSLPSLFISTPIDRHFSYITSPSPLMLQRLIIVARASLKTLESLYLDLSVNKKEFKQVFRPPISDYNVLIHLDLLKCSRPQLGLDFKYTSEQPPPKPSSRSDECFPLVEFDPVLLYLRDLKESFNDFAYFFYDVYGGAFIAVAWRPSAYKGKPYDESSMKFNKLVEETLNSEQALMIADEEAIVDEFQSLGFGLVKNIEILKPIKFCN</sequence>
<dbReference type="Pfam" id="PF17403">
    <property type="entry name" value="Nrap_D2"/>
    <property type="match status" value="1"/>
</dbReference>
<feature type="domain" description="Nrap protein" evidence="11">
    <location>
        <begin position="328"/>
        <end position="492"/>
    </location>
</feature>
<evidence type="ECO:0000256" key="7">
    <source>
        <dbReference type="RuleBase" id="RU364032"/>
    </source>
</evidence>
<dbReference type="InterPro" id="IPR005554">
    <property type="entry name" value="NOL6/Upt22"/>
</dbReference>
<dbReference type="OrthoDB" id="10251401at2759"/>
<dbReference type="GO" id="GO:0006364">
    <property type="term" value="P:rRNA processing"/>
    <property type="evidence" value="ECO:0000318"/>
    <property type="project" value="GO_Central"/>
</dbReference>
<evidence type="ECO:0000256" key="3">
    <source>
        <dbReference type="ARBA" id="ARBA00016437"/>
    </source>
</evidence>
<evidence type="ECO:0000313" key="16">
    <source>
        <dbReference type="EnsemblMetazoa" id="HelroP106517"/>
    </source>
</evidence>
<dbReference type="FunCoup" id="T1EE31">
    <property type="interactions" value="1370"/>
</dbReference>
<evidence type="ECO:0000256" key="1">
    <source>
        <dbReference type="ARBA" id="ARBA00004604"/>
    </source>
</evidence>
<dbReference type="Pfam" id="PF17407">
    <property type="entry name" value="Nrap_D6"/>
    <property type="match status" value="1"/>
</dbReference>
<evidence type="ECO:0000256" key="5">
    <source>
        <dbReference type="ARBA" id="ARBA00023242"/>
    </source>
</evidence>
<comment type="similarity">
    <text evidence="2 7">Belongs to the NRAP family.</text>
</comment>
<feature type="transmembrane region" description="Helical" evidence="8">
    <location>
        <begin position="201"/>
        <end position="222"/>
    </location>
</feature>
<dbReference type="AlphaFoldDB" id="T1EE31"/>
<protein>
    <recommendedName>
        <fullName evidence="3 7">Nucleolar protein 6</fullName>
    </recommendedName>
</protein>